<gene>
    <name evidence="1" type="ORF">A245_47320</name>
</gene>
<proteinExistence type="predicted"/>
<comment type="caution">
    <text evidence="1">The sequence shown here is derived from an EMBL/GenBank/DDBJ whole genome shotgun (WGS) entry which is preliminary data.</text>
</comment>
<accession>A0A656JIM7</accession>
<reference evidence="1 2" key="1">
    <citation type="journal article" date="2013" name="PLoS Pathog.">
        <title>Genomic analysis of the Kiwifruit pathogen Pseudomonas syringae pv. actinidiae provides insight into the origins of an emergent plant disease.</title>
        <authorList>
            <person name="McCann H.C."/>
            <person name="Rikkerink E.H."/>
            <person name="Bertels F."/>
            <person name="Fiers M."/>
            <person name="Lu A."/>
            <person name="Rees-George J."/>
            <person name="Andersen M.T."/>
            <person name="Gleave A.P."/>
            <person name="Haubold B."/>
            <person name="Wohlers M.W."/>
            <person name="Guttman D.S."/>
            <person name="Wang P.W."/>
            <person name="Straub C."/>
            <person name="Vanneste J.L."/>
            <person name="Rainey P.B."/>
            <person name="Templeton M.D."/>
        </authorList>
    </citation>
    <scope>NUCLEOTIDE SEQUENCE [LARGE SCALE GENOMIC DNA]</scope>
    <source>
        <strain evidence="1 2">ICMP 19096</strain>
    </source>
</reference>
<dbReference type="Proteomes" id="UP000018849">
    <property type="component" value="Unassembled WGS sequence"/>
</dbReference>
<organism evidence="1 2">
    <name type="scientific">Pseudomonas syringae pv. actinidiae ICMP 19096</name>
    <dbReference type="NCBI Taxonomy" id="1194405"/>
    <lineage>
        <taxon>Bacteria</taxon>
        <taxon>Pseudomonadati</taxon>
        <taxon>Pseudomonadota</taxon>
        <taxon>Gammaproteobacteria</taxon>
        <taxon>Pseudomonadales</taxon>
        <taxon>Pseudomonadaceae</taxon>
        <taxon>Pseudomonas</taxon>
        <taxon>Pseudomonas syringae</taxon>
    </lineage>
</organism>
<dbReference type="EMBL" id="AOKF01004037">
    <property type="protein sequence ID" value="EPN26924.1"/>
    <property type="molecule type" value="Genomic_DNA"/>
</dbReference>
<evidence type="ECO:0000313" key="2">
    <source>
        <dbReference type="Proteomes" id="UP000018849"/>
    </source>
</evidence>
<evidence type="ECO:0000313" key="1">
    <source>
        <dbReference type="EMBL" id="EPN26924.1"/>
    </source>
</evidence>
<protein>
    <submittedName>
        <fullName evidence="1">Uncharacterized protein</fullName>
    </submittedName>
</protein>
<dbReference type="AlphaFoldDB" id="A0A656JIM7"/>
<sequence length="104" mass="11645">MRGQVFWEWANPLLHSRFSDFRLQDQGSINVQVRTSSTGSVELFIGIYSQTGAMLFEESFDSRPGQTMTQASGWGMERAKAWLERHVAASSSVGKTIPYGNKDP</sequence>
<name>A0A656JIM7_PSESF</name>